<evidence type="ECO:0000256" key="2">
    <source>
        <dbReference type="SAM" id="MobiDB-lite"/>
    </source>
</evidence>
<reference evidence="4 5" key="1">
    <citation type="journal article" date="2017" name="Chemistry">
        <title>Isolation, Biosynthesis and Chemical Modifications of Rubterolones A-F: Rare Tropolone Alkaloids from Actinomadura sp. 5-2.</title>
        <authorList>
            <person name="Guo H."/>
            <person name="Benndorf R."/>
            <person name="Leichnitz D."/>
            <person name="Klassen J.L."/>
            <person name="Vollmers J."/>
            <person name="Gorls H."/>
            <person name="Steinacker M."/>
            <person name="Weigel C."/>
            <person name="Dahse H.M."/>
            <person name="Kaster A.K."/>
            <person name="de Beer Z.W."/>
            <person name="Poulsen M."/>
            <person name="Beemelmanns C."/>
        </authorList>
    </citation>
    <scope>NUCLEOTIDE SEQUENCE [LARGE SCALE GENOMIC DNA]</scope>
    <source>
        <strain evidence="4 5">5-2</strain>
    </source>
</reference>
<dbReference type="SUPFAM" id="SSF51430">
    <property type="entry name" value="NAD(P)-linked oxidoreductase"/>
    <property type="match status" value="1"/>
</dbReference>
<dbReference type="InterPro" id="IPR023210">
    <property type="entry name" value="NADP_OxRdtase_dom"/>
</dbReference>
<dbReference type="GO" id="GO:0016491">
    <property type="term" value="F:oxidoreductase activity"/>
    <property type="evidence" value="ECO:0007669"/>
    <property type="project" value="UniProtKB-KW"/>
</dbReference>
<organism evidence="4 5">
    <name type="scientific">Actinomadura rubteroloni</name>
    <dbReference type="NCBI Taxonomy" id="1926885"/>
    <lineage>
        <taxon>Bacteria</taxon>
        <taxon>Bacillati</taxon>
        <taxon>Actinomycetota</taxon>
        <taxon>Actinomycetes</taxon>
        <taxon>Streptosporangiales</taxon>
        <taxon>Thermomonosporaceae</taxon>
        <taxon>Actinomadura</taxon>
    </lineage>
</organism>
<dbReference type="PANTHER" id="PTHR43364">
    <property type="entry name" value="NADH-SPECIFIC METHYLGLYOXAL REDUCTASE-RELATED"/>
    <property type="match status" value="1"/>
</dbReference>
<keyword evidence="5" id="KW-1185">Reference proteome</keyword>
<feature type="domain" description="NADP-dependent oxidoreductase" evidence="3">
    <location>
        <begin position="17"/>
        <end position="308"/>
    </location>
</feature>
<dbReference type="FunFam" id="3.20.20.100:FF:000004">
    <property type="entry name" value="Oxidoreductase, aldo/keto reductase"/>
    <property type="match status" value="1"/>
</dbReference>
<feature type="region of interest" description="Disordered" evidence="2">
    <location>
        <begin position="319"/>
        <end position="343"/>
    </location>
</feature>
<dbReference type="InterPro" id="IPR050523">
    <property type="entry name" value="AKR_Detox_Biosynth"/>
</dbReference>
<comment type="caution">
    <text evidence="4">The sequence shown here is derived from an EMBL/GenBank/DDBJ whole genome shotgun (WGS) entry which is preliminary data.</text>
</comment>
<dbReference type="Pfam" id="PF00248">
    <property type="entry name" value="Aldo_ket_red"/>
    <property type="match status" value="1"/>
</dbReference>
<evidence type="ECO:0000256" key="1">
    <source>
        <dbReference type="ARBA" id="ARBA00023002"/>
    </source>
</evidence>
<name>A0A2P4UJV2_9ACTN</name>
<protein>
    <submittedName>
        <fullName evidence="4">General stress protein 69</fullName>
        <ecNumber evidence="4">1.1.1.-</ecNumber>
    </submittedName>
</protein>
<dbReference type="Gene3D" id="3.20.20.100">
    <property type="entry name" value="NADP-dependent oxidoreductase domain"/>
    <property type="match status" value="1"/>
</dbReference>
<dbReference type="EC" id="1.1.1.-" evidence="4"/>
<proteinExistence type="predicted"/>
<gene>
    <name evidence="4" type="primary">yhdN_3</name>
    <name evidence="4" type="ORF">BTM25_39500</name>
</gene>
<keyword evidence="1 4" id="KW-0560">Oxidoreductase</keyword>
<dbReference type="GO" id="GO:0005829">
    <property type="term" value="C:cytosol"/>
    <property type="evidence" value="ECO:0007669"/>
    <property type="project" value="TreeGrafter"/>
</dbReference>
<dbReference type="PANTHER" id="PTHR43364:SF4">
    <property type="entry name" value="NAD(P)-LINKED OXIDOREDUCTASE SUPERFAMILY PROTEIN"/>
    <property type="match status" value="1"/>
</dbReference>
<dbReference type="InterPro" id="IPR020471">
    <property type="entry name" value="AKR"/>
</dbReference>
<dbReference type="Proteomes" id="UP000242367">
    <property type="component" value="Unassembled WGS sequence"/>
</dbReference>
<evidence type="ECO:0000313" key="5">
    <source>
        <dbReference type="Proteomes" id="UP000242367"/>
    </source>
</evidence>
<accession>A0A2P4UJV2</accession>
<dbReference type="EMBL" id="MTBP01000002">
    <property type="protein sequence ID" value="POM25306.1"/>
    <property type="molecule type" value="Genomic_DNA"/>
</dbReference>
<dbReference type="AlphaFoldDB" id="A0A2P4UJV2"/>
<evidence type="ECO:0000259" key="3">
    <source>
        <dbReference type="Pfam" id="PF00248"/>
    </source>
</evidence>
<sequence length="343" mass="37171">MRYRTLGATGVEVSEFSLGTMNFGFPGGPTMDDATAIVHRALDAGINLIDTADVYSLGESERMVGRAVRGRRDEVVLATKFGLPMGERRRGASAWWIKRSVEDSLRRMGVEHIDLYQLHRPDPATRLDETLAALGDLITAGKVRMIGASTFPAELIVEAQWAAQRAGLRPLRTEQPRYSIFNRTPEAHVFPTVQRHGMGVLTYGPLASGWLSGRATPTEGTRAGLEARVFDLNSPGNRAKLQALTDLRSLADEIGMPLPHLALAFVRAHPAVSTVLIGPRTLDQLDGLLVGADVRLTDDVLDRIDEIVPAGGELNAADNYAADSPAVTDKRLRRRAQPSAAPA</sequence>
<dbReference type="InterPro" id="IPR036812">
    <property type="entry name" value="NAD(P)_OxRdtase_dom_sf"/>
</dbReference>
<dbReference type="RefSeq" id="WP_103564320.1">
    <property type="nucleotide sequence ID" value="NZ_MTBP01000002.1"/>
</dbReference>
<evidence type="ECO:0000313" key="4">
    <source>
        <dbReference type="EMBL" id="POM25306.1"/>
    </source>
</evidence>
<dbReference type="PRINTS" id="PR00069">
    <property type="entry name" value="ALDKETRDTASE"/>
</dbReference>